<evidence type="ECO:0000313" key="10">
    <source>
        <dbReference type="EMBL" id="OGZ13317.1"/>
    </source>
</evidence>
<evidence type="ECO:0000259" key="9">
    <source>
        <dbReference type="Pfam" id="PF12950"/>
    </source>
</evidence>
<sequence length="1013" mass="116688">MAGLFKNRIIKEKAGVFGISDLEKKLAIVKKWHGAYHDTTSSNALKSKTETQCEQAFNHDFFVEILGYKTFPNDVYTIEPKASTEATGQKPDAALGWFSSRKGRVIAVVEIKDAKTPLDRSQKREGNLSPIQQAFKYKPQFKDCEFVIATNFYETRLFKDNQLDYERFTLDELIDPKDGYFNFRKFYYLLCAENFIREEGKTETANLLSEIREEQEEITKEFYELYRMLRRELIRDIVRNNETAKKPKNFYSIAVEKAQKLIDRVVLVSFFEDSGLLPEKKLKEVVNYAAKGGVETPVWETMKRFFAAIDKGSSKLEIPDGYNGELFKPDPELDQLVISDEICRKFVELGKYNFTEDLSVNILGHIFEQSISDLESLRNFAEKKEGEAEKKDSRRKKEGIFYTPDYIVDYIVKNSLGKYLEEKEKEVFGKWRLKEHLLDDTYDKRLLPAYREYKEDLFKIKVLDPACGSGAFLVRVFDYLCDEHNRVAEAMEALGDTSGLFDMELKKKILECNIFGVDLNRESVEITKLSLWLKSARKGEKLTNLSRNIKCGNSLIDDPAVAGEKAFDWKREFEDIMDDGGFDVVVGNPPYVQLSKIEATTEVEKNYLLKKYNTSGGRLNTFIFFIHLAEELLKKNGSLSFIIPNTLLTQEYYADTRKLLVEKLCLEQIVTYPHMPFAGAVVENITFFAKKALLKHIGIFQQTPEEITQIGQINLAEIGKKENYLIDIRNDSVCRKIDALKLPLLNGIVNINQAIALKGDKSLSVKETFKDGYYKLIDGRNISRYALAWSGEYLEYELSRIHSCKTKDIFLQPKLFFRRVSADLVFTYDDENYFALNTLVVITPKTGKNVSLKSLLAVLNSKLINYYYINKYKSTKKVFSEIQARTIGLIPTPALDGRSLEERAETMLRMNKEFHEKLEKHLTILKSDLGIEKLPTKLEKFYELSFEDFVKAAKVKVLLSKKSELFDYFEKAKSELAGLKANIGATDSAIDQMVYKLYDLTPEEIKIVEQSTK</sequence>
<evidence type="ECO:0000256" key="1">
    <source>
        <dbReference type="ARBA" id="ARBA00011900"/>
    </source>
</evidence>
<evidence type="ECO:0000256" key="3">
    <source>
        <dbReference type="ARBA" id="ARBA00022679"/>
    </source>
</evidence>
<feature type="domain" description="TaqI-like C-terminal specificity" evidence="9">
    <location>
        <begin position="775"/>
        <end position="891"/>
    </location>
</feature>
<dbReference type="PRINTS" id="PR00507">
    <property type="entry name" value="N12N6MTFRASE"/>
</dbReference>
<reference evidence="10 11" key="1">
    <citation type="journal article" date="2016" name="Nat. Commun.">
        <title>Thousands of microbial genomes shed light on interconnected biogeochemical processes in an aquifer system.</title>
        <authorList>
            <person name="Anantharaman K."/>
            <person name="Brown C.T."/>
            <person name="Hug L.A."/>
            <person name="Sharon I."/>
            <person name="Castelle C.J."/>
            <person name="Probst A.J."/>
            <person name="Thomas B.C."/>
            <person name="Singh A."/>
            <person name="Wilkins M.J."/>
            <person name="Karaoz U."/>
            <person name="Brodie E.L."/>
            <person name="Williams K.H."/>
            <person name="Hubbard S.S."/>
            <person name="Banfield J.F."/>
        </authorList>
    </citation>
    <scope>NUCLEOTIDE SEQUENCE [LARGE SCALE GENOMIC DNA]</scope>
</reference>
<feature type="domain" description="Type II methyltransferase M.TaqI-like" evidence="8">
    <location>
        <begin position="513"/>
        <end position="672"/>
    </location>
</feature>
<evidence type="ECO:0000256" key="7">
    <source>
        <dbReference type="ARBA" id="ARBA00047942"/>
    </source>
</evidence>
<evidence type="ECO:0000256" key="6">
    <source>
        <dbReference type="ARBA" id="ARBA00023125"/>
    </source>
</evidence>
<proteinExistence type="predicted"/>
<dbReference type="PANTHER" id="PTHR33841">
    <property type="entry name" value="DNA METHYLTRANSFERASE YEEA-RELATED"/>
    <property type="match status" value="1"/>
</dbReference>
<dbReference type="SUPFAM" id="SSF53335">
    <property type="entry name" value="S-adenosyl-L-methionine-dependent methyltransferases"/>
    <property type="match status" value="1"/>
</dbReference>
<dbReference type="Pfam" id="PF07669">
    <property type="entry name" value="Eco57I"/>
    <property type="match status" value="1"/>
</dbReference>
<dbReference type="EC" id="2.1.1.72" evidence="1"/>
<dbReference type="Pfam" id="PF12950">
    <property type="entry name" value="TaqI_C"/>
    <property type="match status" value="1"/>
</dbReference>
<dbReference type="InterPro" id="IPR029063">
    <property type="entry name" value="SAM-dependent_MTases_sf"/>
</dbReference>
<dbReference type="InterPro" id="IPR011639">
    <property type="entry name" value="MethylTrfase_TaqI-like_dom"/>
</dbReference>
<evidence type="ECO:0000256" key="2">
    <source>
        <dbReference type="ARBA" id="ARBA00022603"/>
    </source>
</evidence>
<dbReference type="Proteomes" id="UP000178636">
    <property type="component" value="Unassembled WGS sequence"/>
</dbReference>
<keyword evidence="4" id="KW-0949">S-adenosyl-L-methionine</keyword>
<dbReference type="STRING" id="1798664.A3C93_00165"/>
<keyword evidence="5" id="KW-0680">Restriction system</keyword>
<dbReference type="InterPro" id="IPR025931">
    <property type="entry name" value="TaqI_C"/>
</dbReference>
<dbReference type="AlphaFoldDB" id="A0A1G2DI31"/>
<dbReference type="Gene3D" id="3.90.220.10">
    <property type="entry name" value="Adenine-n6-DNA-methyltransferase Taqi, Chain A, domain 2"/>
    <property type="match status" value="1"/>
</dbReference>
<dbReference type="EMBL" id="MHLO01000005">
    <property type="protein sequence ID" value="OGZ13317.1"/>
    <property type="molecule type" value="Genomic_DNA"/>
</dbReference>
<organism evidence="10 11">
    <name type="scientific">Candidatus Lloydbacteria bacterium RIFCSPHIGHO2_02_FULL_54_17</name>
    <dbReference type="NCBI Taxonomy" id="1798664"/>
    <lineage>
        <taxon>Bacteria</taxon>
        <taxon>Candidatus Lloydiibacteriota</taxon>
    </lineage>
</organism>
<evidence type="ECO:0000259" key="8">
    <source>
        <dbReference type="Pfam" id="PF07669"/>
    </source>
</evidence>
<evidence type="ECO:0000256" key="5">
    <source>
        <dbReference type="ARBA" id="ARBA00022747"/>
    </source>
</evidence>
<dbReference type="GO" id="GO:0003677">
    <property type="term" value="F:DNA binding"/>
    <property type="evidence" value="ECO:0007669"/>
    <property type="project" value="UniProtKB-KW"/>
</dbReference>
<protein>
    <recommendedName>
        <fullName evidence="1">site-specific DNA-methyltransferase (adenine-specific)</fullName>
        <ecNumber evidence="1">2.1.1.72</ecNumber>
    </recommendedName>
</protein>
<dbReference type="SUPFAM" id="SSF116734">
    <property type="entry name" value="DNA methylase specificity domain"/>
    <property type="match status" value="1"/>
</dbReference>
<dbReference type="InterPro" id="IPR023135">
    <property type="entry name" value="N6_DNA_MeTrfase_TaqI_C"/>
</dbReference>
<dbReference type="PROSITE" id="PS00092">
    <property type="entry name" value="N6_MTASE"/>
    <property type="match status" value="1"/>
</dbReference>
<keyword evidence="6" id="KW-0238">DNA-binding</keyword>
<gene>
    <name evidence="10" type="ORF">A3C93_00165</name>
</gene>
<keyword evidence="2" id="KW-0489">Methyltransferase</keyword>
<comment type="caution">
    <text evidence="10">The sequence shown here is derived from an EMBL/GenBank/DDBJ whole genome shotgun (WGS) entry which is preliminary data.</text>
</comment>
<dbReference type="InterPro" id="IPR002052">
    <property type="entry name" value="DNA_methylase_N6_adenine_CS"/>
</dbReference>
<accession>A0A1G2DI31</accession>
<evidence type="ECO:0000256" key="4">
    <source>
        <dbReference type="ARBA" id="ARBA00022691"/>
    </source>
</evidence>
<dbReference type="GO" id="GO:0009307">
    <property type="term" value="P:DNA restriction-modification system"/>
    <property type="evidence" value="ECO:0007669"/>
    <property type="project" value="UniProtKB-KW"/>
</dbReference>
<dbReference type="GO" id="GO:0032259">
    <property type="term" value="P:methylation"/>
    <property type="evidence" value="ECO:0007669"/>
    <property type="project" value="UniProtKB-KW"/>
</dbReference>
<name>A0A1G2DI31_9BACT</name>
<evidence type="ECO:0000313" key="11">
    <source>
        <dbReference type="Proteomes" id="UP000178636"/>
    </source>
</evidence>
<dbReference type="Gene3D" id="3.40.50.150">
    <property type="entry name" value="Vaccinia Virus protein VP39"/>
    <property type="match status" value="1"/>
</dbReference>
<keyword evidence="3" id="KW-0808">Transferase</keyword>
<comment type="catalytic activity">
    <reaction evidence="7">
        <text>a 2'-deoxyadenosine in DNA + S-adenosyl-L-methionine = an N(6)-methyl-2'-deoxyadenosine in DNA + S-adenosyl-L-homocysteine + H(+)</text>
        <dbReference type="Rhea" id="RHEA:15197"/>
        <dbReference type="Rhea" id="RHEA-COMP:12418"/>
        <dbReference type="Rhea" id="RHEA-COMP:12419"/>
        <dbReference type="ChEBI" id="CHEBI:15378"/>
        <dbReference type="ChEBI" id="CHEBI:57856"/>
        <dbReference type="ChEBI" id="CHEBI:59789"/>
        <dbReference type="ChEBI" id="CHEBI:90615"/>
        <dbReference type="ChEBI" id="CHEBI:90616"/>
        <dbReference type="EC" id="2.1.1.72"/>
    </reaction>
</comment>
<dbReference type="PANTHER" id="PTHR33841:SF1">
    <property type="entry name" value="DNA METHYLTRANSFERASE A"/>
    <property type="match status" value="1"/>
</dbReference>
<dbReference type="GO" id="GO:0009007">
    <property type="term" value="F:site-specific DNA-methyltransferase (adenine-specific) activity"/>
    <property type="evidence" value="ECO:0007669"/>
    <property type="project" value="UniProtKB-EC"/>
</dbReference>
<dbReference type="InterPro" id="IPR050953">
    <property type="entry name" value="N4_N6_ade-DNA_methylase"/>
</dbReference>